<protein>
    <submittedName>
        <fullName evidence="3">Molybdate-binding domain of ModE</fullName>
    </submittedName>
</protein>
<dbReference type="AlphaFoldDB" id="A0A1W1C6Z5"/>
<evidence type="ECO:0000259" key="2">
    <source>
        <dbReference type="PROSITE" id="PS51866"/>
    </source>
</evidence>
<dbReference type="InterPro" id="IPR005116">
    <property type="entry name" value="Transp-assoc_OB_typ1"/>
</dbReference>
<feature type="domain" description="Mop" evidence="2">
    <location>
        <begin position="64"/>
        <end position="128"/>
    </location>
</feature>
<dbReference type="EMBL" id="FPHG01000048">
    <property type="protein sequence ID" value="SFV61525.1"/>
    <property type="molecule type" value="Genomic_DNA"/>
</dbReference>
<keyword evidence="1" id="KW-0500">Molybdenum</keyword>
<dbReference type="Gene3D" id="2.40.50.100">
    <property type="match status" value="1"/>
</dbReference>
<organism evidence="3">
    <name type="scientific">hydrothermal vent metagenome</name>
    <dbReference type="NCBI Taxonomy" id="652676"/>
    <lineage>
        <taxon>unclassified sequences</taxon>
        <taxon>metagenomes</taxon>
        <taxon>ecological metagenomes</taxon>
    </lineage>
</organism>
<dbReference type="InterPro" id="IPR004606">
    <property type="entry name" value="Mop_domain"/>
</dbReference>
<proteinExistence type="predicted"/>
<dbReference type="SUPFAM" id="SSF50331">
    <property type="entry name" value="MOP-like"/>
    <property type="match status" value="1"/>
</dbReference>
<sequence>MNKIKTTIQDIKIVKEIYFITLKINEQYINILNFNINNKIKIGDIVYITIKSTNIALSKNLPEDISITNRLNAKIIDINNGEILTAIKLDIDGFILESIITTKAYLDMNLNIDDKIIALIKSNEITIC</sequence>
<name>A0A1W1C6Z5_9ZZZZ</name>
<dbReference type="PROSITE" id="PS51866">
    <property type="entry name" value="MOP"/>
    <property type="match status" value="1"/>
</dbReference>
<dbReference type="GO" id="GO:0015689">
    <property type="term" value="P:molybdate ion transport"/>
    <property type="evidence" value="ECO:0007669"/>
    <property type="project" value="InterPro"/>
</dbReference>
<evidence type="ECO:0000256" key="1">
    <source>
        <dbReference type="ARBA" id="ARBA00022505"/>
    </source>
</evidence>
<accession>A0A1W1C6Z5</accession>
<dbReference type="InterPro" id="IPR008995">
    <property type="entry name" value="Mo/tungstate-bd_C_term_dom"/>
</dbReference>
<gene>
    <name evidence="3" type="ORF">MNB_SV-9-1467</name>
</gene>
<dbReference type="Pfam" id="PF03459">
    <property type="entry name" value="TOBE"/>
    <property type="match status" value="1"/>
</dbReference>
<reference evidence="3" key="1">
    <citation type="submission" date="2016-10" db="EMBL/GenBank/DDBJ databases">
        <authorList>
            <person name="de Groot N.N."/>
        </authorList>
    </citation>
    <scope>NUCLEOTIDE SEQUENCE</scope>
</reference>
<evidence type="ECO:0000313" key="3">
    <source>
        <dbReference type="EMBL" id="SFV61525.1"/>
    </source>
</evidence>